<dbReference type="InterPro" id="IPR051044">
    <property type="entry name" value="MAG_DAG_Lipase"/>
</dbReference>
<dbReference type="GO" id="GO:0016787">
    <property type="term" value="F:hydrolase activity"/>
    <property type="evidence" value="ECO:0007669"/>
    <property type="project" value="UniProtKB-KW"/>
</dbReference>
<dbReference type="Gene3D" id="3.40.50.1820">
    <property type="entry name" value="alpha/beta hydrolase"/>
    <property type="match status" value="1"/>
</dbReference>
<dbReference type="STRING" id="97359.A0A550CQQ9"/>
<dbReference type="AlphaFoldDB" id="A0A550CQQ9"/>
<proteinExistence type="predicted"/>
<evidence type="ECO:0000259" key="2">
    <source>
        <dbReference type="Pfam" id="PF12146"/>
    </source>
</evidence>
<dbReference type="Pfam" id="PF12146">
    <property type="entry name" value="Hydrolase_4"/>
    <property type="match status" value="1"/>
</dbReference>
<feature type="region of interest" description="Disordered" evidence="1">
    <location>
        <begin position="301"/>
        <end position="345"/>
    </location>
</feature>
<keyword evidence="3" id="KW-0378">Hydrolase</keyword>
<protein>
    <submittedName>
        <fullName evidence="3">Alpha/Beta hydrolase protein</fullName>
    </submittedName>
</protein>
<organism evidence="3 4">
    <name type="scientific">Schizophyllum amplum</name>
    <dbReference type="NCBI Taxonomy" id="97359"/>
    <lineage>
        <taxon>Eukaryota</taxon>
        <taxon>Fungi</taxon>
        <taxon>Dikarya</taxon>
        <taxon>Basidiomycota</taxon>
        <taxon>Agaricomycotina</taxon>
        <taxon>Agaricomycetes</taxon>
        <taxon>Agaricomycetidae</taxon>
        <taxon>Agaricales</taxon>
        <taxon>Schizophyllaceae</taxon>
        <taxon>Schizophyllum</taxon>
    </lineage>
</organism>
<feature type="compositionally biased region" description="Low complexity" evidence="1">
    <location>
        <begin position="310"/>
        <end position="338"/>
    </location>
</feature>
<name>A0A550CQQ9_9AGAR</name>
<reference evidence="3 4" key="1">
    <citation type="journal article" date="2019" name="New Phytol.">
        <title>Comparative genomics reveals unique wood-decay strategies and fruiting body development in the Schizophyllaceae.</title>
        <authorList>
            <person name="Almasi E."/>
            <person name="Sahu N."/>
            <person name="Krizsan K."/>
            <person name="Balint B."/>
            <person name="Kovacs G.M."/>
            <person name="Kiss B."/>
            <person name="Cseklye J."/>
            <person name="Drula E."/>
            <person name="Henrissat B."/>
            <person name="Nagy I."/>
            <person name="Chovatia M."/>
            <person name="Adam C."/>
            <person name="LaButti K."/>
            <person name="Lipzen A."/>
            <person name="Riley R."/>
            <person name="Grigoriev I.V."/>
            <person name="Nagy L.G."/>
        </authorList>
    </citation>
    <scope>NUCLEOTIDE SEQUENCE [LARGE SCALE GENOMIC DNA]</scope>
    <source>
        <strain evidence="3 4">NL-1724</strain>
    </source>
</reference>
<dbReference type="EMBL" id="VDMD01000003">
    <property type="protein sequence ID" value="TRM67135.1"/>
    <property type="molecule type" value="Genomic_DNA"/>
</dbReference>
<accession>A0A550CQQ9</accession>
<evidence type="ECO:0000313" key="4">
    <source>
        <dbReference type="Proteomes" id="UP000320762"/>
    </source>
</evidence>
<dbReference type="SUPFAM" id="SSF53474">
    <property type="entry name" value="alpha/beta-Hydrolases"/>
    <property type="match status" value="1"/>
</dbReference>
<comment type="caution">
    <text evidence="3">The sequence shown here is derived from an EMBL/GenBank/DDBJ whole genome shotgun (WGS) entry which is preliminary data.</text>
</comment>
<keyword evidence="4" id="KW-1185">Reference proteome</keyword>
<feature type="domain" description="Serine aminopeptidase S33" evidence="2">
    <location>
        <begin position="31"/>
        <end position="281"/>
    </location>
</feature>
<gene>
    <name evidence="3" type="ORF">BD626DRAFT_452579</name>
</gene>
<dbReference type="PANTHER" id="PTHR11614">
    <property type="entry name" value="PHOSPHOLIPASE-RELATED"/>
    <property type="match status" value="1"/>
</dbReference>
<dbReference type="Proteomes" id="UP000320762">
    <property type="component" value="Unassembled WGS sequence"/>
</dbReference>
<dbReference type="InterPro" id="IPR022742">
    <property type="entry name" value="Hydrolase_4"/>
</dbReference>
<evidence type="ECO:0000256" key="1">
    <source>
        <dbReference type="SAM" id="MobiDB-lite"/>
    </source>
</evidence>
<sequence>MSITDTYTEEWLQTPSPNSIHIYSRLYKPENPKALVVFIHGFQEHVGRHEHIHAQLKARGIAVFAIDQRGFGRTAFGVKGSHHGTGYGRTGVDLQMGDLEHVTGAARERVPGLPTFLMGHSMGGGETLSYAARGSPGAKTLSGVIASSPLVGLTNPRSKLVRYVGGKAAVLMPWFSIPVKVEVEGLSHDIAANEAVLKDPLIVSSGTLKGVGEMLAEGDLLMSHHHKTWSKDMPVLILHGTDDPVTSHDTTKKFLDLLPSEVDKKLVSFQGGYHELHHETDGMQERVVNEVTQWIEAHLGSPAAKPPAAPEVVVSPPSTSSTEAAAAEPESPTAPVPEDTATPKL</sequence>
<evidence type="ECO:0000313" key="3">
    <source>
        <dbReference type="EMBL" id="TRM67135.1"/>
    </source>
</evidence>
<dbReference type="InterPro" id="IPR029058">
    <property type="entry name" value="AB_hydrolase_fold"/>
</dbReference>
<dbReference type="OrthoDB" id="10249433at2759"/>